<protein>
    <recommendedName>
        <fullName evidence="1">Zinc knuckle CX2CX4HX4C domain-containing protein</fullName>
    </recommendedName>
</protein>
<dbReference type="EMBL" id="JABEZX010209899">
    <property type="protein sequence ID" value="MBA0575541.1"/>
    <property type="molecule type" value="Genomic_DNA"/>
</dbReference>
<dbReference type="AlphaFoldDB" id="A0A7J8NEY6"/>
<accession>A0A7J8NEY6</accession>
<dbReference type="PANTHER" id="PTHR33710">
    <property type="entry name" value="BNAC02G09200D PROTEIN"/>
    <property type="match status" value="1"/>
</dbReference>
<proteinExistence type="predicted"/>
<dbReference type="Proteomes" id="UP000593572">
    <property type="component" value="Unassembled WGS sequence"/>
</dbReference>
<keyword evidence="3" id="KW-1185">Reference proteome</keyword>
<dbReference type="Gene3D" id="3.60.10.10">
    <property type="entry name" value="Endonuclease/exonuclease/phosphatase"/>
    <property type="match status" value="1"/>
</dbReference>
<dbReference type="InterPro" id="IPR025836">
    <property type="entry name" value="Zn_knuckle_CX2CX4HX4C"/>
</dbReference>
<reference evidence="2 3" key="1">
    <citation type="journal article" date="2019" name="Genome Biol. Evol.">
        <title>Insights into the evolution of the New World diploid cottons (Gossypium, subgenus Houzingenia) based on genome sequencing.</title>
        <authorList>
            <person name="Grover C.E."/>
            <person name="Arick M.A. 2nd"/>
            <person name="Thrash A."/>
            <person name="Conover J.L."/>
            <person name="Sanders W.S."/>
            <person name="Peterson D.G."/>
            <person name="Frelichowski J.E."/>
            <person name="Scheffler J.A."/>
            <person name="Scheffler B.E."/>
            <person name="Wendel J.F."/>
        </authorList>
    </citation>
    <scope>NUCLEOTIDE SEQUENCE [LARGE SCALE GENOMIC DNA]</scope>
    <source>
        <strain evidence="2">157</strain>
        <tissue evidence="2">Leaf</tissue>
    </source>
</reference>
<dbReference type="InterPro" id="IPR036691">
    <property type="entry name" value="Endo/exonu/phosph_ase_sf"/>
</dbReference>
<feature type="domain" description="Zinc knuckle CX2CX4HX4C" evidence="1">
    <location>
        <begin position="57"/>
        <end position="104"/>
    </location>
</feature>
<comment type="caution">
    <text evidence="2">The sequence shown here is derived from an EMBL/GenBank/DDBJ whole genome shotgun (WGS) entry which is preliminary data.</text>
</comment>
<evidence type="ECO:0000313" key="2">
    <source>
        <dbReference type="EMBL" id="MBA0575541.1"/>
    </source>
</evidence>
<dbReference type="SUPFAM" id="SSF56219">
    <property type="entry name" value="DNase I-like"/>
    <property type="match status" value="1"/>
</dbReference>
<dbReference type="PANTHER" id="PTHR33710:SF62">
    <property type="entry name" value="DUF4283 DOMAIN PROTEIN"/>
    <property type="match status" value="1"/>
</dbReference>
<sequence length="391" mass="45373">MELKFTEFWIQVHDLPPGSMNESMAKQFGNFCGKFLEYDSSIPTLGTQNFLRTRVRLDVTVPLKHKKKVLFGKSLVVYARFKYEKLSLFCFICGRLGYGESFCPLRLQINPSKIIFGWDLSLRAVVKCRNMTESRWLRTANGSPCILDKLGNSNQGSLIYEEKVLGQNVRGANGSQNVNPNLIQLGIGQYGGNSRDYIGYNGGNDKMGRMGLCMDLWTWFRMKRMTLLHCWKLRSFSLFHIDVEIHDNEGSDTWRLIGFYGHPDERNRSTSWDLLRQLSHNQTIPWVVVGDFNEIANSFKKKGRRLRSERQMKEFCEALEDCNLTDLGFTGRWFTWERGRFVSINIKEQLDRGVATLSWVNRFPGYRIEHLSHSFFDHCPLLLDSEGVKRN</sequence>
<evidence type="ECO:0000313" key="3">
    <source>
        <dbReference type="Proteomes" id="UP000593572"/>
    </source>
</evidence>
<organism evidence="2 3">
    <name type="scientific">Gossypium lobatum</name>
    <dbReference type="NCBI Taxonomy" id="34289"/>
    <lineage>
        <taxon>Eukaryota</taxon>
        <taxon>Viridiplantae</taxon>
        <taxon>Streptophyta</taxon>
        <taxon>Embryophyta</taxon>
        <taxon>Tracheophyta</taxon>
        <taxon>Spermatophyta</taxon>
        <taxon>Magnoliopsida</taxon>
        <taxon>eudicotyledons</taxon>
        <taxon>Gunneridae</taxon>
        <taxon>Pentapetalae</taxon>
        <taxon>rosids</taxon>
        <taxon>malvids</taxon>
        <taxon>Malvales</taxon>
        <taxon>Malvaceae</taxon>
        <taxon>Malvoideae</taxon>
        <taxon>Gossypium</taxon>
    </lineage>
</organism>
<gene>
    <name evidence="2" type="ORF">Golob_024180</name>
</gene>
<evidence type="ECO:0000259" key="1">
    <source>
        <dbReference type="Pfam" id="PF14392"/>
    </source>
</evidence>
<dbReference type="Pfam" id="PF14392">
    <property type="entry name" value="zf-CCHC_4"/>
    <property type="match status" value="1"/>
</dbReference>
<name>A0A7J8NEY6_9ROSI</name>